<feature type="compositionally biased region" description="Polar residues" evidence="1">
    <location>
        <begin position="1"/>
        <end position="16"/>
    </location>
</feature>
<feature type="region of interest" description="Disordered" evidence="1">
    <location>
        <begin position="1"/>
        <end position="50"/>
    </location>
</feature>
<proteinExistence type="predicted"/>
<evidence type="ECO:0000256" key="1">
    <source>
        <dbReference type="SAM" id="MobiDB-lite"/>
    </source>
</evidence>
<evidence type="ECO:0000313" key="2">
    <source>
        <dbReference type="EMBL" id="KAL1413501.1"/>
    </source>
</evidence>
<sequence>MASHSNLSTSATTSRGLTPFATYRPGSCPEPSTARKINAPLSPPRGPTVAASLITASARPHPSPAVGRGFGLEVTVDDPVFTPETPALTLGNSSTSPPHEGLASGSDRDSGDDDDAAARSCQASSSTSIPLPVAQVLQQAQYPRKHRRNRRKPTVQRAPAVVMANPPAPPPPTPARVVQQHQQQQPPRRRIPLLTADQQRVWVEKGKCTYVPLGTCAAETINGSAYCAMHSCRAENADGELCLNLVVDPAHSRYCHTGYHAETERHHHVTALVRKRQEHNFLEAKARQEKFENGVAFFDANFSSSGASSRASTSPSQSFIGLSDLGQQATTPTRTYSASHLEPRWGAHNDDKWWVGEWSRLGEWPRPYATVHNTPH</sequence>
<organism evidence="2 3">
    <name type="scientific">Vanrija albida</name>
    <dbReference type="NCBI Taxonomy" id="181172"/>
    <lineage>
        <taxon>Eukaryota</taxon>
        <taxon>Fungi</taxon>
        <taxon>Dikarya</taxon>
        <taxon>Basidiomycota</taxon>
        <taxon>Agaricomycotina</taxon>
        <taxon>Tremellomycetes</taxon>
        <taxon>Trichosporonales</taxon>
        <taxon>Trichosporonaceae</taxon>
        <taxon>Vanrija</taxon>
    </lineage>
</organism>
<evidence type="ECO:0000313" key="3">
    <source>
        <dbReference type="Proteomes" id="UP001565368"/>
    </source>
</evidence>
<dbReference type="EMBL" id="JBBXJM010000001">
    <property type="protein sequence ID" value="KAL1413501.1"/>
    <property type="molecule type" value="Genomic_DNA"/>
</dbReference>
<protein>
    <recommendedName>
        <fullName evidence="4">SCA7 domain-containing protein</fullName>
    </recommendedName>
</protein>
<evidence type="ECO:0008006" key="4">
    <source>
        <dbReference type="Google" id="ProtNLM"/>
    </source>
</evidence>
<gene>
    <name evidence="2" type="ORF">Q8F55_001275</name>
</gene>
<dbReference type="Proteomes" id="UP001565368">
    <property type="component" value="Unassembled WGS sequence"/>
</dbReference>
<reference evidence="2 3" key="1">
    <citation type="submission" date="2023-08" db="EMBL/GenBank/DDBJ databases">
        <title>Annotated Genome Sequence of Vanrija albida AlHP1.</title>
        <authorList>
            <person name="Herzog R."/>
        </authorList>
    </citation>
    <scope>NUCLEOTIDE SEQUENCE [LARGE SCALE GENOMIC DNA]</scope>
    <source>
        <strain evidence="2 3">AlHP1</strain>
    </source>
</reference>
<feature type="region of interest" description="Disordered" evidence="1">
    <location>
        <begin position="77"/>
        <end position="129"/>
    </location>
</feature>
<dbReference type="GeneID" id="95982318"/>
<dbReference type="RefSeq" id="XP_069213445.1">
    <property type="nucleotide sequence ID" value="XM_069349901.1"/>
</dbReference>
<keyword evidence="3" id="KW-1185">Reference proteome</keyword>
<name>A0ABR3QFL2_9TREE</name>
<comment type="caution">
    <text evidence="2">The sequence shown here is derived from an EMBL/GenBank/DDBJ whole genome shotgun (WGS) entry which is preliminary data.</text>
</comment>
<accession>A0ABR3QFL2</accession>